<feature type="compositionally biased region" description="Low complexity" evidence="1">
    <location>
        <begin position="286"/>
        <end position="295"/>
    </location>
</feature>
<keyword evidence="2" id="KW-0808">Transferase</keyword>
<accession>A0A6J4S914</accession>
<dbReference type="GO" id="GO:0047360">
    <property type="term" value="F:undecaprenyl-phosphate galactose phosphotransferase activity"/>
    <property type="evidence" value="ECO:0007669"/>
    <property type="project" value="UniProtKB-EC"/>
</dbReference>
<reference evidence="2" key="1">
    <citation type="submission" date="2020-02" db="EMBL/GenBank/DDBJ databases">
        <authorList>
            <person name="Meier V. D."/>
        </authorList>
    </citation>
    <scope>NUCLEOTIDE SEQUENCE</scope>
    <source>
        <strain evidence="2">AVDCRST_MAG38</strain>
    </source>
</reference>
<dbReference type="EC" id="2.7.8.6" evidence="2"/>
<gene>
    <name evidence="2" type="ORF">AVDCRST_MAG38-2747</name>
</gene>
<feature type="non-terminal residue" evidence="2">
    <location>
        <position position="1"/>
    </location>
</feature>
<feature type="compositionally biased region" description="Basic residues" evidence="1">
    <location>
        <begin position="40"/>
        <end position="77"/>
    </location>
</feature>
<evidence type="ECO:0000313" key="2">
    <source>
        <dbReference type="EMBL" id="CAA9492935.1"/>
    </source>
</evidence>
<feature type="compositionally biased region" description="Basic residues" evidence="1">
    <location>
        <begin position="210"/>
        <end position="237"/>
    </location>
</feature>
<proteinExistence type="predicted"/>
<sequence>GFRLRQRARPRAAAAPAPRRLRFRARRLAQPLAGPAPAPARRRRHRHGGGRGHRRRGGRHRARSRRHLRRPARRRLGRPGLDHRRLRRRRPAGLGHRRPHHAAGGHRRAQRRLAALRAPARARLRIRRRRRLLHHRRGHPDGHHRAHDRARDRPPAPGAAAVRPHRRLRGDRRPARGQAAQPDAVRARSRGLHRRRPAPARTREHPPPRPPRRPSRGAARRGDRPRHLRLLPRRPRRAAALDPLQPRCQRGGRHRAAPVRVPRRGPGPAQRRRPAPPLDERPALVAPLAGRQARPGRGGGLRDPLPALPRAADPGRAHQARVARSDPLPPAPGRPRRRALRGPEVPIDVPGRRPAQGRLRRPQRHRRRDHVQDTRGPARDPDRPGAAQVLDRRAPAAAQRAARGDEPRGSAPVDRAGGRGPVGGLARPPARPASGPHRPLADLGALGHHRRGDGPLRLHLCRRLVAGPRRRDPLRHHARRPQRPRRLL</sequence>
<feature type="compositionally biased region" description="Basic and acidic residues" evidence="1">
    <location>
        <begin position="370"/>
        <end position="383"/>
    </location>
</feature>
<organism evidence="2">
    <name type="scientific">uncultured Solirubrobacteraceae bacterium</name>
    <dbReference type="NCBI Taxonomy" id="1162706"/>
    <lineage>
        <taxon>Bacteria</taxon>
        <taxon>Bacillati</taxon>
        <taxon>Actinomycetota</taxon>
        <taxon>Thermoleophilia</taxon>
        <taxon>Solirubrobacterales</taxon>
        <taxon>Solirubrobacteraceae</taxon>
        <taxon>environmental samples</taxon>
    </lineage>
</organism>
<dbReference type="EMBL" id="CADCVJ010000224">
    <property type="protein sequence ID" value="CAA9492935.1"/>
    <property type="molecule type" value="Genomic_DNA"/>
</dbReference>
<feature type="compositionally biased region" description="Low complexity" evidence="1">
    <location>
        <begin position="302"/>
        <end position="314"/>
    </location>
</feature>
<feature type="compositionally biased region" description="Basic residues" evidence="1">
    <location>
        <begin position="358"/>
        <end position="369"/>
    </location>
</feature>
<feature type="non-terminal residue" evidence="2">
    <location>
        <position position="488"/>
    </location>
</feature>
<dbReference type="AlphaFoldDB" id="A0A6J4S914"/>
<feature type="compositionally biased region" description="Low complexity" evidence="1">
    <location>
        <begin position="238"/>
        <end position="247"/>
    </location>
</feature>
<feature type="compositionally biased region" description="Basic residues" evidence="1">
    <location>
        <begin position="1"/>
        <end position="10"/>
    </location>
</feature>
<feature type="region of interest" description="Disordered" evidence="1">
    <location>
        <begin position="1"/>
        <end position="456"/>
    </location>
</feature>
<evidence type="ECO:0000256" key="1">
    <source>
        <dbReference type="SAM" id="MobiDB-lite"/>
    </source>
</evidence>
<feature type="compositionally biased region" description="Basic residues" evidence="1">
    <location>
        <begin position="250"/>
        <end position="263"/>
    </location>
</feature>
<feature type="compositionally biased region" description="Basic residues" evidence="1">
    <location>
        <begin position="120"/>
        <end position="138"/>
    </location>
</feature>
<feature type="compositionally biased region" description="Basic residues" evidence="1">
    <location>
        <begin position="187"/>
        <end position="198"/>
    </location>
</feature>
<feature type="compositionally biased region" description="Basic and acidic residues" evidence="1">
    <location>
        <begin position="139"/>
        <end position="154"/>
    </location>
</feature>
<feature type="compositionally biased region" description="Basic residues" evidence="1">
    <location>
        <begin position="84"/>
        <end position="111"/>
    </location>
</feature>
<name>A0A6J4S914_9ACTN</name>
<protein>
    <submittedName>
        <fullName evidence="2">Exopolysaccharide biosynthesis polyprenyl glycosylphosphotransferase</fullName>
        <ecNumber evidence="2">2.7.8.6</ecNumber>
    </submittedName>
</protein>